<evidence type="ECO:0000313" key="14">
    <source>
        <dbReference type="EMBL" id="RZC41793.1"/>
    </source>
</evidence>
<keyword evidence="13" id="KW-0812">Transmembrane</keyword>
<dbReference type="Gene3D" id="1.10.630.10">
    <property type="entry name" value="Cytochrome P450"/>
    <property type="match status" value="2"/>
</dbReference>
<dbReference type="OrthoDB" id="2789670at2759"/>
<dbReference type="PANTHER" id="PTHR24292">
    <property type="entry name" value="CYTOCHROME P450"/>
    <property type="match status" value="1"/>
</dbReference>
<dbReference type="GO" id="GO:0004497">
    <property type="term" value="F:monooxygenase activity"/>
    <property type="evidence" value="ECO:0007669"/>
    <property type="project" value="UniProtKB-KW"/>
</dbReference>
<evidence type="ECO:0000256" key="3">
    <source>
        <dbReference type="ARBA" id="ARBA00004406"/>
    </source>
</evidence>
<name>A0A482WB89_ASBVE</name>
<dbReference type="InterPro" id="IPR001128">
    <property type="entry name" value="Cyt_P450"/>
</dbReference>
<accession>A0A482WB89</accession>
<keyword evidence="12 13" id="KW-0472">Membrane</keyword>
<keyword evidence="8" id="KW-0492">Microsome</keyword>
<comment type="subcellular location">
    <subcellularLocation>
        <location evidence="3">Endoplasmic reticulum membrane</location>
        <topology evidence="3">Peripheral membrane protein</topology>
    </subcellularLocation>
    <subcellularLocation>
        <location evidence="2">Microsome membrane</location>
        <topology evidence="2">Peripheral membrane protein</topology>
    </subcellularLocation>
</comment>
<keyword evidence="5" id="KW-0349">Heme</keyword>
<evidence type="ECO:0000256" key="8">
    <source>
        <dbReference type="ARBA" id="ARBA00022848"/>
    </source>
</evidence>
<organism evidence="14 15">
    <name type="scientific">Asbolus verrucosus</name>
    <name type="common">Desert ironclad beetle</name>
    <dbReference type="NCBI Taxonomy" id="1661398"/>
    <lineage>
        <taxon>Eukaryota</taxon>
        <taxon>Metazoa</taxon>
        <taxon>Ecdysozoa</taxon>
        <taxon>Arthropoda</taxon>
        <taxon>Hexapoda</taxon>
        <taxon>Insecta</taxon>
        <taxon>Pterygota</taxon>
        <taxon>Neoptera</taxon>
        <taxon>Endopterygota</taxon>
        <taxon>Coleoptera</taxon>
        <taxon>Polyphaga</taxon>
        <taxon>Cucujiformia</taxon>
        <taxon>Tenebrionidae</taxon>
        <taxon>Pimeliinae</taxon>
        <taxon>Asbolus</taxon>
    </lineage>
</organism>
<dbReference type="Pfam" id="PF00067">
    <property type="entry name" value="p450"/>
    <property type="match status" value="1"/>
</dbReference>
<evidence type="ECO:0000256" key="13">
    <source>
        <dbReference type="SAM" id="Phobius"/>
    </source>
</evidence>
<feature type="transmembrane region" description="Helical" evidence="13">
    <location>
        <begin position="12"/>
        <end position="30"/>
    </location>
</feature>
<keyword evidence="7" id="KW-0256">Endoplasmic reticulum</keyword>
<sequence>MFLTESLCGDLIGLGVALLAIIIINFKWRFQYWKRKKLPQLEPSIPFGTSPNPFMAKENSGISLKRNYDEIKANGWKHGGLYFMMTPSYMVVDLEYVKNVMTKDFQYFVDRGFYYNEEDDPLSAHLFAIGGAKWRNLRAKLTPTFTSGKMKMMFQTLLVKDTINYREENNYTRKDFIQLLIDLKNDKITQEEGYQHDGKTLTIEEIAAQSFVFFIAGMRFGLMQSKVGLTALLRKYKFTVNNKTKEPLKMKIYSFVLAAEGEIWLDAHEI</sequence>
<dbReference type="InterPro" id="IPR036396">
    <property type="entry name" value="Cyt_P450_sf"/>
</dbReference>
<dbReference type="GO" id="GO:0020037">
    <property type="term" value="F:heme binding"/>
    <property type="evidence" value="ECO:0007669"/>
    <property type="project" value="InterPro"/>
</dbReference>
<dbReference type="Proteomes" id="UP000292052">
    <property type="component" value="Unassembled WGS sequence"/>
</dbReference>
<keyword evidence="15" id="KW-1185">Reference proteome</keyword>
<evidence type="ECO:0000256" key="4">
    <source>
        <dbReference type="ARBA" id="ARBA00010617"/>
    </source>
</evidence>
<dbReference type="STRING" id="1661398.A0A482WB89"/>
<evidence type="ECO:0000256" key="7">
    <source>
        <dbReference type="ARBA" id="ARBA00022824"/>
    </source>
</evidence>
<evidence type="ECO:0000256" key="1">
    <source>
        <dbReference type="ARBA" id="ARBA00001971"/>
    </source>
</evidence>
<keyword evidence="6" id="KW-0479">Metal-binding</keyword>
<dbReference type="InterPro" id="IPR050476">
    <property type="entry name" value="Insect_CytP450_Detox"/>
</dbReference>
<keyword evidence="11" id="KW-0503">Monooxygenase</keyword>
<evidence type="ECO:0000256" key="11">
    <source>
        <dbReference type="ARBA" id="ARBA00023033"/>
    </source>
</evidence>
<evidence type="ECO:0000256" key="5">
    <source>
        <dbReference type="ARBA" id="ARBA00022617"/>
    </source>
</evidence>
<evidence type="ECO:0000256" key="6">
    <source>
        <dbReference type="ARBA" id="ARBA00022723"/>
    </source>
</evidence>
<dbReference type="SUPFAM" id="SSF48264">
    <property type="entry name" value="Cytochrome P450"/>
    <property type="match status" value="1"/>
</dbReference>
<keyword evidence="13" id="KW-1133">Transmembrane helix</keyword>
<evidence type="ECO:0000256" key="2">
    <source>
        <dbReference type="ARBA" id="ARBA00004174"/>
    </source>
</evidence>
<proteinExistence type="inferred from homology"/>
<evidence type="ECO:0000256" key="10">
    <source>
        <dbReference type="ARBA" id="ARBA00023004"/>
    </source>
</evidence>
<dbReference type="PANTHER" id="PTHR24292:SF100">
    <property type="entry name" value="CYTOCHROME P450 6A16, ISOFORM B-RELATED"/>
    <property type="match status" value="1"/>
</dbReference>
<gene>
    <name evidence="14" type="ORF">BDFB_012493</name>
</gene>
<dbReference type="GO" id="GO:0005506">
    <property type="term" value="F:iron ion binding"/>
    <property type="evidence" value="ECO:0007669"/>
    <property type="project" value="InterPro"/>
</dbReference>
<keyword evidence="9" id="KW-0560">Oxidoreductase</keyword>
<dbReference type="AlphaFoldDB" id="A0A482WB89"/>
<evidence type="ECO:0000256" key="9">
    <source>
        <dbReference type="ARBA" id="ARBA00023002"/>
    </source>
</evidence>
<dbReference type="EMBL" id="QDEB01013986">
    <property type="protein sequence ID" value="RZC41793.1"/>
    <property type="molecule type" value="Genomic_DNA"/>
</dbReference>
<protein>
    <submittedName>
        <fullName evidence="14">p450 domain containing protein</fullName>
    </submittedName>
</protein>
<dbReference type="GO" id="GO:0016705">
    <property type="term" value="F:oxidoreductase activity, acting on paired donors, with incorporation or reduction of molecular oxygen"/>
    <property type="evidence" value="ECO:0007669"/>
    <property type="project" value="InterPro"/>
</dbReference>
<evidence type="ECO:0000256" key="12">
    <source>
        <dbReference type="ARBA" id="ARBA00023136"/>
    </source>
</evidence>
<comment type="similarity">
    <text evidence="4">Belongs to the cytochrome P450 family.</text>
</comment>
<comment type="caution">
    <text evidence="14">The sequence shown here is derived from an EMBL/GenBank/DDBJ whole genome shotgun (WGS) entry which is preliminary data.</text>
</comment>
<reference evidence="14 15" key="1">
    <citation type="submission" date="2017-03" db="EMBL/GenBank/DDBJ databases">
        <title>Genome of the blue death feigning beetle - Asbolus verrucosus.</title>
        <authorList>
            <person name="Rider S.D."/>
        </authorList>
    </citation>
    <scope>NUCLEOTIDE SEQUENCE [LARGE SCALE GENOMIC DNA]</scope>
    <source>
        <strain evidence="14">Butters</strain>
        <tissue evidence="14">Head and leg muscle</tissue>
    </source>
</reference>
<comment type="cofactor">
    <cofactor evidence="1">
        <name>heme</name>
        <dbReference type="ChEBI" id="CHEBI:30413"/>
    </cofactor>
</comment>
<evidence type="ECO:0000313" key="15">
    <source>
        <dbReference type="Proteomes" id="UP000292052"/>
    </source>
</evidence>
<keyword evidence="10" id="KW-0408">Iron</keyword>
<dbReference type="GO" id="GO:0005789">
    <property type="term" value="C:endoplasmic reticulum membrane"/>
    <property type="evidence" value="ECO:0007669"/>
    <property type="project" value="UniProtKB-SubCell"/>
</dbReference>